<evidence type="ECO:0000256" key="10">
    <source>
        <dbReference type="ARBA" id="ARBA00023136"/>
    </source>
</evidence>
<dbReference type="InterPro" id="IPR007482">
    <property type="entry name" value="Tyr_Pase-like_PTPLA"/>
</dbReference>
<evidence type="ECO:0000256" key="13">
    <source>
        <dbReference type="ARBA" id="ARBA00036671"/>
    </source>
</evidence>
<evidence type="ECO:0000313" key="16">
    <source>
        <dbReference type="EMBL" id="PAV18521.1"/>
    </source>
</evidence>
<keyword evidence="14" id="KW-0256">Endoplasmic reticulum</keyword>
<dbReference type="GO" id="GO:0005789">
    <property type="term" value="C:endoplasmic reticulum membrane"/>
    <property type="evidence" value="ECO:0007669"/>
    <property type="project" value="UniProtKB-SubCell"/>
</dbReference>
<accession>A0A286UFZ7</accession>
<sequence>MARKATTLTNPSSSSSSMAPPVPPKKSNTSSLVHCYLIAYNILSALGWSYIFFTLLVHLSGLSNSNTSSAFGTTSSSKIGSFFSYLSTPFQSAHASLSAYASARYYKHLNAVAISSYFPKFFHPLIFRASSAYEAVGTQTTIVQSFALLEVIHAALGWVRSPVATTAAQVSSRLFLVWGVVEQFEVAQKTPLYATMVLAWSITEVLRYTFYFLTLLPSSLTVSIPFTSLKFTINIQVPRILLYLRYTTFYILYPIGASSEAFVNLCTLPRSSPIPSVGSWARGAVWGPMDLGRAVLFIVWWPGLYVMYTYMISQRRKVLGTGRTLGSKPKSL</sequence>
<evidence type="ECO:0000256" key="6">
    <source>
        <dbReference type="ARBA" id="ARBA00022692"/>
    </source>
</evidence>
<evidence type="ECO:0000256" key="11">
    <source>
        <dbReference type="ARBA" id="ARBA00023160"/>
    </source>
</evidence>
<dbReference type="GO" id="GO:0030497">
    <property type="term" value="P:fatty acid elongation"/>
    <property type="evidence" value="ECO:0007669"/>
    <property type="project" value="TreeGrafter"/>
</dbReference>
<dbReference type="Proteomes" id="UP000217199">
    <property type="component" value="Unassembled WGS sequence"/>
</dbReference>
<comment type="pathway">
    <text evidence="2 14">Lipid metabolism; fatty acid biosynthesis.</text>
</comment>
<evidence type="ECO:0000256" key="5">
    <source>
        <dbReference type="ARBA" id="ARBA00022516"/>
    </source>
</evidence>
<keyword evidence="5 14" id="KW-0444">Lipid biosynthesis</keyword>
<comment type="subcellular location">
    <subcellularLocation>
        <location evidence="14">Endoplasmic reticulum membrane</location>
        <topology evidence="14">Multi-pass membrane protein</topology>
    </subcellularLocation>
    <subcellularLocation>
        <location evidence="1">Membrane</location>
        <topology evidence="1">Multi-pass membrane protein</topology>
    </subcellularLocation>
</comment>
<keyword evidence="11 14" id="KW-0275">Fatty acid biosynthesis</keyword>
<keyword evidence="12 14" id="KW-0456">Lyase</keyword>
<keyword evidence="9 14" id="KW-0443">Lipid metabolism</keyword>
<evidence type="ECO:0000313" key="17">
    <source>
        <dbReference type="Proteomes" id="UP000217199"/>
    </source>
</evidence>
<evidence type="ECO:0000256" key="9">
    <source>
        <dbReference type="ARBA" id="ARBA00023098"/>
    </source>
</evidence>
<proteinExistence type="inferred from homology"/>
<keyword evidence="10 14" id="KW-0472">Membrane</keyword>
<evidence type="ECO:0000256" key="3">
    <source>
        <dbReference type="ARBA" id="ARBA00007811"/>
    </source>
</evidence>
<keyword evidence="6 14" id="KW-0812">Transmembrane</keyword>
<comment type="caution">
    <text evidence="14">Lacks conserved residue(s) required for the propagation of feature annotation.</text>
</comment>
<keyword evidence="7 14" id="KW-0276">Fatty acid metabolism</keyword>
<evidence type="ECO:0000256" key="1">
    <source>
        <dbReference type="ARBA" id="ARBA00004141"/>
    </source>
</evidence>
<evidence type="ECO:0000256" key="4">
    <source>
        <dbReference type="ARBA" id="ARBA00013122"/>
    </source>
</evidence>
<dbReference type="FunCoup" id="A0A286UFZ7">
    <property type="interactions" value="327"/>
</dbReference>
<reference evidence="16 17" key="1">
    <citation type="journal article" date="2017" name="Mol. Ecol.">
        <title>Comparative and population genomic landscape of Phellinus noxius: A hypervariable fungus causing root rot in trees.</title>
        <authorList>
            <person name="Chung C.L."/>
            <person name="Lee T.J."/>
            <person name="Akiba M."/>
            <person name="Lee H.H."/>
            <person name="Kuo T.H."/>
            <person name="Liu D."/>
            <person name="Ke H.M."/>
            <person name="Yokoi T."/>
            <person name="Roa M.B."/>
            <person name="Lu M.J."/>
            <person name="Chang Y.Y."/>
            <person name="Ann P.J."/>
            <person name="Tsai J.N."/>
            <person name="Chen C.Y."/>
            <person name="Tzean S.S."/>
            <person name="Ota Y."/>
            <person name="Hattori T."/>
            <person name="Sahashi N."/>
            <person name="Liou R.F."/>
            <person name="Kikuchi T."/>
            <person name="Tsai I.J."/>
        </authorList>
    </citation>
    <scope>NUCLEOTIDE SEQUENCE [LARGE SCALE GENOMIC DNA]</scope>
    <source>
        <strain evidence="16 17">FFPRI411160</strain>
    </source>
</reference>
<gene>
    <name evidence="16" type="ORF">PNOK_0536300</name>
</gene>
<dbReference type="InParanoid" id="A0A286UFZ7"/>
<dbReference type="UniPathway" id="UPA00094"/>
<dbReference type="PANTHER" id="PTHR11035">
    <property type="entry name" value="VERY-LONG-CHAIN (3R)-3-HYDROXYACYL-COA DEHYDRATASE"/>
    <property type="match status" value="1"/>
</dbReference>
<dbReference type="STRING" id="2282107.A0A286UFZ7"/>
<evidence type="ECO:0000256" key="14">
    <source>
        <dbReference type="RuleBase" id="RU363109"/>
    </source>
</evidence>
<evidence type="ECO:0000256" key="8">
    <source>
        <dbReference type="ARBA" id="ARBA00022989"/>
    </source>
</evidence>
<comment type="caution">
    <text evidence="16">The sequence shown here is derived from an EMBL/GenBank/DDBJ whole genome shotgun (WGS) entry which is preliminary data.</text>
</comment>
<protein>
    <recommendedName>
        <fullName evidence="4 14">Very-long-chain (3R)-3-hydroxyacyl-CoA dehydratase</fullName>
        <ecNumber evidence="4 14">4.2.1.134</ecNumber>
    </recommendedName>
</protein>
<feature type="transmembrane region" description="Helical" evidence="14">
    <location>
        <begin position="250"/>
        <end position="271"/>
    </location>
</feature>
<dbReference type="EMBL" id="NBII01000005">
    <property type="protein sequence ID" value="PAV18521.1"/>
    <property type="molecule type" value="Genomic_DNA"/>
</dbReference>
<feature type="region of interest" description="Disordered" evidence="15">
    <location>
        <begin position="1"/>
        <end position="24"/>
    </location>
</feature>
<evidence type="ECO:0000256" key="2">
    <source>
        <dbReference type="ARBA" id="ARBA00005194"/>
    </source>
</evidence>
<evidence type="ECO:0000256" key="12">
    <source>
        <dbReference type="ARBA" id="ARBA00023239"/>
    </source>
</evidence>
<dbReference type="GO" id="GO:0102158">
    <property type="term" value="F:very-long-chain (3R)-3-hydroxyacyl-CoA dehydratase activity"/>
    <property type="evidence" value="ECO:0007669"/>
    <property type="project" value="UniProtKB-EC"/>
</dbReference>
<keyword evidence="17" id="KW-1185">Reference proteome</keyword>
<dbReference type="EC" id="4.2.1.134" evidence="4 14"/>
<dbReference type="PANTHER" id="PTHR11035:SF3">
    <property type="entry name" value="VERY-LONG-CHAIN (3R)-3-HYDROXYACYL-COA DEHYDRATASE"/>
    <property type="match status" value="1"/>
</dbReference>
<dbReference type="AlphaFoldDB" id="A0A286UFZ7"/>
<keyword evidence="8 14" id="KW-1133">Transmembrane helix</keyword>
<feature type="transmembrane region" description="Helical" evidence="14">
    <location>
        <begin position="291"/>
        <end position="310"/>
    </location>
</feature>
<dbReference type="Pfam" id="PF04387">
    <property type="entry name" value="PTPLA"/>
    <property type="match status" value="1"/>
</dbReference>
<comment type="catalytic activity">
    <reaction evidence="13 14">
        <text>a very-long-chain (3R)-3-hydroxyacyl-CoA = a very-long-chain (2E)-enoyl-CoA + H2O</text>
        <dbReference type="Rhea" id="RHEA:45812"/>
        <dbReference type="ChEBI" id="CHEBI:15377"/>
        <dbReference type="ChEBI" id="CHEBI:83728"/>
        <dbReference type="ChEBI" id="CHEBI:85440"/>
        <dbReference type="EC" id="4.2.1.134"/>
    </reaction>
</comment>
<evidence type="ECO:0000256" key="7">
    <source>
        <dbReference type="ARBA" id="ARBA00022832"/>
    </source>
</evidence>
<dbReference type="OrthoDB" id="46988at2759"/>
<name>A0A286UFZ7_9AGAM</name>
<feature type="transmembrane region" description="Helical" evidence="14">
    <location>
        <begin position="208"/>
        <end position="229"/>
    </location>
</feature>
<dbReference type="GO" id="GO:0042761">
    <property type="term" value="P:very long-chain fatty acid biosynthetic process"/>
    <property type="evidence" value="ECO:0007669"/>
    <property type="project" value="TreeGrafter"/>
</dbReference>
<evidence type="ECO:0000256" key="15">
    <source>
        <dbReference type="SAM" id="MobiDB-lite"/>
    </source>
</evidence>
<feature type="compositionally biased region" description="Polar residues" evidence="15">
    <location>
        <begin position="1"/>
        <end position="10"/>
    </location>
</feature>
<feature type="transmembrane region" description="Helical" evidence="14">
    <location>
        <begin position="35"/>
        <end position="59"/>
    </location>
</feature>
<organism evidence="16 17">
    <name type="scientific">Pyrrhoderma noxium</name>
    <dbReference type="NCBI Taxonomy" id="2282107"/>
    <lineage>
        <taxon>Eukaryota</taxon>
        <taxon>Fungi</taxon>
        <taxon>Dikarya</taxon>
        <taxon>Basidiomycota</taxon>
        <taxon>Agaricomycotina</taxon>
        <taxon>Agaricomycetes</taxon>
        <taxon>Hymenochaetales</taxon>
        <taxon>Hymenochaetaceae</taxon>
        <taxon>Pyrrhoderma</taxon>
    </lineage>
</organism>
<comment type="similarity">
    <text evidence="3 14">Belongs to the very long-chain fatty acids dehydratase HACD family.</text>
</comment>
<dbReference type="GO" id="GO:0030148">
    <property type="term" value="P:sphingolipid biosynthetic process"/>
    <property type="evidence" value="ECO:0007669"/>
    <property type="project" value="TreeGrafter"/>
</dbReference>
<comment type="function">
    <text evidence="14">Catalyzes the third of the four reactions of the long-chain fatty acids elongation cycle. This endoplasmic reticulum-bound enzymatic process, allows the addition of two carbons to the chain of long- and very long-chain fatty acids/VLCFAs per cycle. This enzyme catalyzes the dehydration of the 3-hydroxyacyl-CoA intermediate into trans-2,3-enoyl-CoA, within each cycle of fatty acid elongation. Thereby, it participates to the production of VLCFAs of different chain lengths that are involved in multiple biological processes as precursors of membrane lipids and lipid mediators.</text>
</comment>